<dbReference type="GO" id="GO:0007064">
    <property type="term" value="P:mitotic sister chromatid cohesion"/>
    <property type="evidence" value="ECO:0007669"/>
    <property type="project" value="InterPro"/>
</dbReference>
<dbReference type="InterPro" id="IPR039776">
    <property type="entry name" value="Pds5"/>
</dbReference>
<sequence length="109" mass="12553">MFLTEQLAGLREPEAPSFKRYFYLLENLAYVKSFNICLELESNQEIFCKLFKLLFSIINEKHTAKVSSFMLDIMCPLITEADAVSQEMLDVILVNIIEPQKVSCKPTIL</sequence>
<dbReference type="Proteomes" id="UP001209878">
    <property type="component" value="Unassembled WGS sequence"/>
</dbReference>
<gene>
    <name evidence="3" type="ORF">NP493_464g01044</name>
</gene>
<dbReference type="Pfam" id="PF20168">
    <property type="entry name" value="PDS5"/>
    <property type="match status" value="1"/>
</dbReference>
<accession>A0AAD9KZ18</accession>
<dbReference type="GO" id="GO:0006281">
    <property type="term" value="P:DNA repair"/>
    <property type="evidence" value="ECO:0007669"/>
    <property type="project" value="TreeGrafter"/>
</dbReference>
<dbReference type="PANTHER" id="PTHR12663:SF0">
    <property type="entry name" value="PRECOCIOUS DISSOCIATION OF SISTERS 5, ISOFORM A"/>
    <property type="match status" value="1"/>
</dbReference>
<dbReference type="AlphaFoldDB" id="A0AAD9KZ18"/>
<evidence type="ECO:0000256" key="1">
    <source>
        <dbReference type="ARBA" id="ARBA00004123"/>
    </source>
</evidence>
<reference evidence="3" key="1">
    <citation type="journal article" date="2023" name="Mol. Biol. Evol.">
        <title>Third-Generation Sequencing Reveals the Adaptive Role of the Epigenome in Three Deep-Sea Polychaetes.</title>
        <authorList>
            <person name="Perez M."/>
            <person name="Aroh O."/>
            <person name="Sun Y."/>
            <person name="Lan Y."/>
            <person name="Juniper S.K."/>
            <person name="Young C.R."/>
            <person name="Angers B."/>
            <person name="Qian P.Y."/>
        </authorList>
    </citation>
    <scope>NUCLEOTIDE SEQUENCE</scope>
    <source>
        <strain evidence="3">R07B-5</strain>
    </source>
</reference>
<dbReference type="GO" id="GO:0000785">
    <property type="term" value="C:chromatin"/>
    <property type="evidence" value="ECO:0007669"/>
    <property type="project" value="TreeGrafter"/>
</dbReference>
<protein>
    <submittedName>
        <fullName evidence="3">Uncharacterized protein</fullName>
    </submittedName>
</protein>
<comment type="caution">
    <text evidence="3">The sequence shown here is derived from an EMBL/GenBank/DDBJ whole genome shotgun (WGS) entry which is preliminary data.</text>
</comment>
<evidence type="ECO:0000313" key="3">
    <source>
        <dbReference type="EMBL" id="KAK2179960.1"/>
    </source>
</evidence>
<evidence type="ECO:0000256" key="2">
    <source>
        <dbReference type="ARBA" id="ARBA00023242"/>
    </source>
</evidence>
<dbReference type="GO" id="GO:0005634">
    <property type="term" value="C:nucleus"/>
    <property type="evidence" value="ECO:0007669"/>
    <property type="project" value="UniProtKB-SubCell"/>
</dbReference>
<proteinExistence type="predicted"/>
<evidence type="ECO:0000313" key="4">
    <source>
        <dbReference type="Proteomes" id="UP001209878"/>
    </source>
</evidence>
<dbReference type="EMBL" id="JAODUO010000464">
    <property type="protein sequence ID" value="KAK2179960.1"/>
    <property type="molecule type" value="Genomic_DNA"/>
</dbReference>
<dbReference type="PANTHER" id="PTHR12663">
    <property type="entry name" value="ANDROGEN INDUCED INHIBITOR OF PROLIFERATION AS3 / PDS5-RELATED"/>
    <property type="match status" value="1"/>
</dbReference>
<name>A0AAD9KZ18_RIDPI</name>
<organism evidence="3 4">
    <name type="scientific">Ridgeia piscesae</name>
    <name type="common">Tubeworm</name>
    <dbReference type="NCBI Taxonomy" id="27915"/>
    <lineage>
        <taxon>Eukaryota</taxon>
        <taxon>Metazoa</taxon>
        <taxon>Spiralia</taxon>
        <taxon>Lophotrochozoa</taxon>
        <taxon>Annelida</taxon>
        <taxon>Polychaeta</taxon>
        <taxon>Sedentaria</taxon>
        <taxon>Canalipalpata</taxon>
        <taxon>Sabellida</taxon>
        <taxon>Siboglinidae</taxon>
        <taxon>Ridgeia</taxon>
    </lineage>
</organism>
<keyword evidence="2" id="KW-0539">Nucleus</keyword>
<keyword evidence="4" id="KW-1185">Reference proteome</keyword>
<comment type="subcellular location">
    <subcellularLocation>
        <location evidence="1">Nucleus</location>
    </subcellularLocation>
</comment>